<dbReference type="PANTHER" id="PTHR24404:SF114">
    <property type="entry name" value="KLUMPFUSS, ISOFORM B-RELATED"/>
    <property type="match status" value="1"/>
</dbReference>
<dbReference type="InParanoid" id="A0A673VPZ7"/>
<dbReference type="InterPro" id="IPR013087">
    <property type="entry name" value="Znf_C2H2_type"/>
</dbReference>
<evidence type="ECO:0000313" key="12">
    <source>
        <dbReference type="Proteomes" id="UP000472277"/>
    </source>
</evidence>
<dbReference type="Pfam" id="PF00096">
    <property type="entry name" value="zf-C2H2"/>
    <property type="match status" value="2"/>
</dbReference>
<keyword evidence="6" id="KW-0238">DNA-binding</keyword>
<evidence type="ECO:0000256" key="8">
    <source>
        <dbReference type="PROSITE-ProRule" id="PRU00042"/>
    </source>
</evidence>
<dbReference type="SMART" id="SM00355">
    <property type="entry name" value="ZnF_C2H2"/>
    <property type="match status" value="3"/>
</dbReference>
<name>A0A673VPZ7_SALTR</name>
<feature type="region of interest" description="Disordered" evidence="9">
    <location>
        <begin position="458"/>
        <end position="532"/>
    </location>
</feature>
<feature type="compositionally biased region" description="Low complexity" evidence="9">
    <location>
        <begin position="94"/>
        <end position="103"/>
    </location>
</feature>
<dbReference type="Gene3D" id="3.30.160.60">
    <property type="entry name" value="Classic Zinc Finger"/>
    <property type="match status" value="2"/>
</dbReference>
<reference evidence="11" key="2">
    <citation type="submission" date="2025-09" db="UniProtKB">
        <authorList>
            <consortium name="Ensembl"/>
        </authorList>
    </citation>
    <scope>IDENTIFICATION</scope>
</reference>
<evidence type="ECO:0000256" key="6">
    <source>
        <dbReference type="ARBA" id="ARBA00023125"/>
    </source>
</evidence>
<dbReference type="GO" id="GO:0000978">
    <property type="term" value="F:RNA polymerase II cis-regulatory region sequence-specific DNA binding"/>
    <property type="evidence" value="ECO:0007669"/>
    <property type="project" value="TreeGrafter"/>
</dbReference>
<dbReference type="GO" id="GO:0003700">
    <property type="term" value="F:DNA-binding transcription factor activity"/>
    <property type="evidence" value="ECO:0007669"/>
    <property type="project" value="TreeGrafter"/>
</dbReference>
<organism evidence="11 12">
    <name type="scientific">Salmo trutta</name>
    <name type="common">Brown trout</name>
    <dbReference type="NCBI Taxonomy" id="8032"/>
    <lineage>
        <taxon>Eukaryota</taxon>
        <taxon>Metazoa</taxon>
        <taxon>Chordata</taxon>
        <taxon>Craniata</taxon>
        <taxon>Vertebrata</taxon>
        <taxon>Euteleostomi</taxon>
        <taxon>Actinopterygii</taxon>
        <taxon>Neopterygii</taxon>
        <taxon>Teleostei</taxon>
        <taxon>Protacanthopterygii</taxon>
        <taxon>Salmoniformes</taxon>
        <taxon>Salmonidae</taxon>
        <taxon>Salmoninae</taxon>
        <taxon>Salmo</taxon>
    </lineage>
</organism>
<accession>A0A673VPZ7</accession>
<evidence type="ECO:0000256" key="2">
    <source>
        <dbReference type="ARBA" id="ARBA00022723"/>
    </source>
</evidence>
<reference evidence="11" key="1">
    <citation type="submission" date="2025-08" db="UniProtKB">
        <authorList>
            <consortium name="Ensembl"/>
        </authorList>
    </citation>
    <scope>IDENTIFICATION</scope>
</reference>
<evidence type="ECO:0000259" key="10">
    <source>
        <dbReference type="PROSITE" id="PS50157"/>
    </source>
</evidence>
<feature type="region of interest" description="Disordered" evidence="9">
    <location>
        <begin position="638"/>
        <end position="754"/>
    </location>
</feature>
<protein>
    <recommendedName>
        <fullName evidence="10">C2H2-type domain-containing protein</fullName>
    </recommendedName>
</protein>
<keyword evidence="5" id="KW-0862">Zinc</keyword>
<feature type="region of interest" description="Disordered" evidence="9">
    <location>
        <begin position="197"/>
        <end position="284"/>
    </location>
</feature>
<proteinExistence type="predicted"/>
<dbReference type="SUPFAM" id="SSF57667">
    <property type="entry name" value="beta-beta-alpha zinc fingers"/>
    <property type="match status" value="1"/>
</dbReference>
<dbReference type="AlphaFoldDB" id="A0A673VPZ7"/>
<feature type="domain" description="C2H2-type" evidence="10">
    <location>
        <begin position="558"/>
        <end position="585"/>
    </location>
</feature>
<keyword evidence="4 8" id="KW-0863">Zinc-finger</keyword>
<evidence type="ECO:0000256" key="3">
    <source>
        <dbReference type="ARBA" id="ARBA00022737"/>
    </source>
</evidence>
<feature type="domain" description="C2H2-type" evidence="10">
    <location>
        <begin position="617"/>
        <end position="644"/>
    </location>
</feature>
<dbReference type="GeneTree" id="ENSGT00940000156063"/>
<dbReference type="InterPro" id="IPR036236">
    <property type="entry name" value="Znf_C2H2_sf"/>
</dbReference>
<keyword evidence="2" id="KW-0479">Metal-binding</keyword>
<evidence type="ECO:0000256" key="9">
    <source>
        <dbReference type="SAM" id="MobiDB-lite"/>
    </source>
</evidence>
<evidence type="ECO:0000256" key="7">
    <source>
        <dbReference type="ARBA" id="ARBA00023242"/>
    </source>
</evidence>
<dbReference type="GO" id="GO:0006357">
    <property type="term" value="P:regulation of transcription by RNA polymerase II"/>
    <property type="evidence" value="ECO:0007669"/>
    <property type="project" value="TreeGrafter"/>
</dbReference>
<keyword evidence="7" id="KW-0539">Nucleus</keyword>
<feature type="compositionally biased region" description="Low complexity" evidence="9">
    <location>
        <begin position="52"/>
        <end position="61"/>
    </location>
</feature>
<dbReference type="PROSITE" id="PS00028">
    <property type="entry name" value="ZINC_FINGER_C2H2_1"/>
    <property type="match status" value="2"/>
</dbReference>
<dbReference type="GO" id="GO:0008270">
    <property type="term" value="F:zinc ion binding"/>
    <property type="evidence" value="ECO:0007669"/>
    <property type="project" value="UniProtKB-KW"/>
</dbReference>
<dbReference type="Ensembl" id="ENSSTUT00000002382.1">
    <property type="protein sequence ID" value="ENSSTUP00000002229.1"/>
    <property type="gene ID" value="ENSSTUG00000001140.1"/>
</dbReference>
<feature type="compositionally biased region" description="Polar residues" evidence="9">
    <location>
        <begin position="519"/>
        <end position="528"/>
    </location>
</feature>
<dbReference type="PANTHER" id="PTHR24404">
    <property type="entry name" value="ZINC FINGER PROTEIN"/>
    <property type="match status" value="1"/>
</dbReference>
<feature type="compositionally biased region" description="Low complexity" evidence="9">
    <location>
        <begin position="646"/>
        <end position="689"/>
    </location>
</feature>
<comment type="subcellular location">
    <subcellularLocation>
        <location evidence="1">Nucleus</location>
    </subcellularLocation>
</comment>
<feature type="region of interest" description="Disordered" evidence="9">
    <location>
        <begin position="1"/>
        <end position="103"/>
    </location>
</feature>
<dbReference type="InterPro" id="IPR050589">
    <property type="entry name" value="Ikaros_C2H2-ZF"/>
</dbReference>
<dbReference type="PROSITE" id="PS50157">
    <property type="entry name" value="ZINC_FINGER_C2H2_2"/>
    <property type="match status" value="2"/>
</dbReference>
<dbReference type="Proteomes" id="UP000472277">
    <property type="component" value="Chromosome 5"/>
</dbReference>
<evidence type="ECO:0000256" key="1">
    <source>
        <dbReference type="ARBA" id="ARBA00004123"/>
    </source>
</evidence>
<feature type="compositionally biased region" description="Low complexity" evidence="9">
    <location>
        <begin position="73"/>
        <end position="82"/>
    </location>
</feature>
<sequence length="754" mass="79962">MSCVSDTEERTHPSSPKPPPSLTFNPLDHNTTPTPTSSSSIPLTFNPLDHNTTPTPTSSSSIPLTFNPLDHNTTPTPTSSSSIPLTFNPLDHNTTPTPTSSSSIPLTFNPLDHNTTPTPTFSSIPLTFNPLDHNTTPTPTSSSMVVQDRGLGLGLGQDTMDNPLDKDLSLSSILALLCGGNPLQGLGRELASSPPCALEPGFTTLGGEGRMKGGRREGGGGGGGGREGDSSPPLGLLPDVPPLSQHSLQLSALAQRVAKNSSSSSSPAAVSSNQQVSGCSSRDFQGRPAGLDVWPSLGYSSAGKEGRLSPDSAIQRLRAAAANAVLHNRPTAPSSSSSLSSSFIPSSSPSLSSSFIPSSSPSLSSSFVHSSSPALSSSFIPSSPPSLSSSFIPSSSSSLSSSFVHSSSPSLSSIAAGGAGLQEGLCLTLDSFPSPLSAPSSSASSTLTALSQKVNLRGRGSMVTGSEVTGSGQQRSTSPYSFHSPAPQSQLTEQSSSRVVENQRGLLPEPSPREENQTRAENQGSAPLQPQVEMPSLDPLLITNPLGEINPGGSAGVFQCSVCGLQMKRKSYWRRHMSVHTGLKSQQCQLCPFRCARKDNLTAHMKVHRQQEKGEEFQCDLCPFTSLRLFSLKLHMRHHQRTNPRDTNTLTQDTHTPTQDTHTLTQGTHTPTQDTHTLTQETHTPTQDTHTLKQDTHTERDSEGKEERETEEEREKVGEMKNEEDREGKSYSPEQAVLKPGCRVQLSPRPLDTA</sequence>
<dbReference type="GO" id="GO:0005634">
    <property type="term" value="C:nucleus"/>
    <property type="evidence" value="ECO:0007669"/>
    <property type="project" value="UniProtKB-SubCell"/>
</dbReference>
<evidence type="ECO:0000313" key="11">
    <source>
        <dbReference type="Ensembl" id="ENSSTUP00000002229.1"/>
    </source>
</evidence>
<feature type="compositionally biased region" description="Basic and acidic residues" evidence="9">
    <location>
        <begin position="209"/>
        <end position="218"/>
    </location>
</feature>
<feature type="compositionally biased region" description="Low complexity" evidence="9">
    <location>
        <begin position="230"/>
        <end position="277"/>
    </location>
</feature>
<feature type="compositionally biased region" description="Basic and acidic residues" evidence="9">
    <location>
        <begin position="690"/>
        <end position="729"/>
    </location>
</feature>
<keyword evidence="12" id="KW-1185">Reference proteome</keyword>
<evidence type="ECO:0000256" key="4">
    <source>
        <dbReference type="ARBA" id="ARBA00022771"/>
    </source>
</evidence>
<feature type="compositionally biased region" description="Low complexity" evidence="9">
    <location>
        <begin position="31"/>
        <end position="40"/>
    </location>
</feature>
<evidence type="ECO:0000256" key="5">
    <source>
        <dbReference type="ARBA" id="ARBA00022833"/>
    </source>
</evidence>
<keyword evidence="3" id="KW-0677">Repeat</keyword>
<feature type="compositionally biased region" description="Polar residues" evidence="9">
    <location>
        <begin position="463"/>
        <end position="500"/>
    </location>
</feature>